<evidence type="ECO:0000313" key="2">
    <source>
        <dbReference type="Proteomes" id="UP001220256"/>
    </source>
</evidence>
<name>A0ABQ8WEG5_PENCH</name>
<dbReference type="Proteomes" id="UP001220256">
    <property type="component" value="Unassembled WGS sequence"/>
</dbReference>
<reference evidence="1 2" key="1">
    <citation type="journal article" date="2023" name="IMA Fungus">
        <title>Comparative genomic study of the Penicillium genus elucidates a diverse pangenome and 15 lateral gene transfer events.</title>
        <authorList>
            <person name="Petersen C."/>
            <person name="Sorensen T."/>
            <person name="Nielsen M.R."/>
            <person name="Sondergaard T.E."/>
            <person name="Sorensen J.L."/>
            <person name="Fitzpatrick D.A."/>
            <person name="Frisvad J.C."/>
            <person name="Nielsen K.L."/>
        </authorList>
    </citation>
    <scope>NUCLEOTIDE SEQUENCE [LARGE SCALE GENOMIC DNA]</scope>
    <source>
        <strain evidence="1 2">IBT 3361</strain>
    </source>
</reference>
<protein>
    <submittedName>
        <fullName evidence="1">Uncharacterized protein</fullName>
    </submittedName>
</protein>
<evidence type="ECO:0000313" key="1">
    <source>
        <dbReference type="EMBL" id="KAJ5264945.1"/>
    </source>
</evidence>
<dbReference type="EMBL" id="JAPVEB010000004">
    <property type="protein sequence ID" value="KAJ5264945.1"/>
    <property type="molecule type" value="Genomic_DNA"/>
</dbReference>
<comment type="caution">
    <text evidence="1">The sequence shown here is derived from an EMBL/GenBank/DDBJ whole genome shotgun (WGS) entry which is preliminary data.</text>
</comment>
<sequence>MPFKFERRLAVLEAEKLGWKLGYVQGKLIKCDLSGDEVDSWQYVEFDRENGKGAFEECVTALRAGK</sequence>
<keyword evidence="2" id="KW-1185">Reference proteome</keyword>
<accession>A0ABQ8WEG5</accession>
<proteinExistence type="predicted"/>
<organism evidence="1 2">
    <name type="scientific">Penicillium chrysogenum</name>
    <name type="common">Penicillium notatum</name>
    <dbReference type="NCBI Taxonomy" id="5076"/>
    <lineage>
        <taxon>Eukaryota</taxon>
        <taxon>Fungi</taxon>
        <taxon>Dikarya</taxon>
        <taxon>Ascomycota</taxon>
        <taxon>Pezizomycotina</taxon>
        <taxon>Eurotiomycetes</taxon>
        <taxon>Eurotiomycetidae</taxon>
        <taxon>Eurotiales</taxon>
        <taxon>Aspergillaceae</taxon>
        <taxon>Penicillium</taxon>
        <taxon>Penicillium chrysogenum species complex</taxon>
    </lineage>
</organism>
<gene>
    <name evidence="1" type="ORF">N7505_007738</name>
</gene>